<gene>
    <name evidence="3" type="ORF">GPECTOR_81g224</name>
</gene>
<organism evidence="3 4">
    <name type="scientific">Gonium pectorale</name>
    <name type="common">Green alga</name>
    <dbReference type="NCBI Taxonomy" id="33097"/>
    <lineage>
        <taxon>Eukaryota</taxon>
        <taxon>Viridiplantae</taxon>
        <taxon>Chlorophyta</taxon>
        <taxon>core chlorophytes</taxon>
        <taxon>Chlorophyceae</taxon>
        <taxon>CS clade</taxon>
        <taxon>Chlamydomonadales</taxon>
        <taxon>Volvocaceae</taxon>
        <taxon>Gonium</taxon>
    </lineage>
</organism>
<feature type="region of interest" description="Disordered" evidence="1">
    <location>
        <begin position="345"/>
        <end position="396"/>
    </location>
</feature>
<name>A0A150G1S8_GONPE</name>
<sequence>MADDNIKVINAGDLLKGIKLNFNGQAAQDLVASASQRAHSKGGASPAGGPGPGPPPAASPAARLLSSPCVLDEVGSCLAEQYAVSEWLVPPGQPNDWRFMTAVVRSVVSEALALNTAVASQLALQAAALAGGGFAVGRGSFPPEPQAARAYEDWRREALLESRQLLTQQASLPPFNGLLRIEVLGAAGLRGPRGKSSPLRPYVVAWLVGPSGSRKSDKHATRVASEPDRPRWEEQLEPLQVGAPDWELLVQVHSAQDPGRPSRSDPVLGRGGLLLAGLVPGRSTAVELRLFGGREAKGGGGGAGGGGGKGVAGGGGGGKGGGKAGGKKGGGGGGGFLCGCFGGGGGGVREPEEPEEPEEAPPLQPAAAAAAWAAQGGGGGGGGGSPGVAGRAGSVEQLDDLEGARVVFDPATATTSGAAGREERGVLSIRLRYLPE</sequence>
<feature type="compositionally biased region" description="Pro residues" evidence="1">
    <location>
        <begin position="49"/>
        <end position="58"/>
    </location>
</feature>
<feature type="region of interest" description="Disordered" evidence="1">
    <location>
        <begin position="33"/>
        <end position="61"/>
    </location>
</feature>
<comment type="caution">
    <text evidence="3">The sequence shown here is derived from an EMBL/GenBank/DDBJ whole genome shotgun (WGS) entry which is preliminary data.</text>
</comment>
<dbReference type="InterPro" id="IPR000008">
    <property type="entry name" value="C2_dom"/>
</dbReference>
<evidence type="ECO:0000259" key="2">
    <source>
        <dbReference type="PROSITE" id="PS50004"/>
    </source>
</evidence>
<protein>
    <recommendedName>
        <fullName evidence="2">C2 domain-containing protein</fullName>
    </recommendedName>
</protein>
<dbReference type="AlphaFoldDB" id="A0A150G1S8"/>
<dbReference type="OrthoDB" id="551257at2759"/>
<proteinExistence type="predicted"/>
<keyword evidence="4" id="KW-1185">Reference proteome</keyword>
<dbReference type="Pfam" id="PF00168">
    <property type="entry name" value="C2"/>
    <property type="match status" value="1"/>
</dbReference>
<feature type="compositionally biased region" description="Low complexity" evidence="1">
    <location>
        <begin position="365"/>
        <end position="374"/>
    </location>
</feature>
<dbReference type="Gene3D" id="2.60.40.150">
    <property type="entry name" value="C2 domain"/>
    <property type="match status" value="1"/>
</dbReference>
<dbReference type="PROSITE" id="PS50004">
    <property type="entry name" value="C2"/>
    <property type="match status" value="1"/>
</dbReference>
<reference evidence="4" key="1">
    <citation type="journal article" date="2016" name="Nat. Commun.">
        <title>The Gonium pectorale genome demonstrates co-option of cell cycle regulation during the evolution of multicellularity.</title>
        <authorList>
            <person name="Hanschen E.R."/>
            <person name="Marriage T.N."/>
            <person name="Ferris P.J."/>
            <person name="Hamaji T."/>
            <person name="Toyoda A."/>
            <person name="Fujiyama A."/>
            <person name="Neme R."/>
            <person name="Noguchi H."/>
            <person name="Minakuchi Y."/>
            <person name="Suzuki M."/>
            <person name="Kawai-Toyooka H."/>
            <person name="Smith D.R."/>
            <person name="Sparks H."/>
            <person name="Anderson J."/>
            <person name="Bakaric R."/>
            <person name="Luria V."/>
            <person name="Karger A."/>
            <person name="Kirschner M.W."/>
            <person name="Durand P.M."/>
            <person name="Michod R.E."/>
            <person name="Nozaki H."/>
            <person name="Olson B.J."/>
        </authorList>
    </citation>
    <scope>NUCLEOTIDE SEQUENCE [LARGE SCALE GENOMIC DNA]</scope>
    <source>
        <strain evidence="4">NIES-2863</strain>
    </source>
</reference>
<dbReference type="Proteomes" id="UP000075714">
    <property type="component" value="Unassembled WGS sequence"/>
</dbReference>
<accession>A0A150G1S8</accession>
<evidence type="ECO:0000313" key="3">
    <source>
        <dbReference type="EMBL" id="KXZ43774.1"/>
    </source>
</evidence>
<dbReference type="SUPFAM" id="SSF49562">
    <property type="entry name" value="C2 domain (Calcium/lipid-binding domain, CaLB)"/>
    <property type="match status" value="1"/>
</dbReference>
<evidence type="ECO:0000256" key="1">
    <source>
        <dbReference type="SAM" id="MobiDB-lite"/>
    </source>
</evidence>
<feature type="compositionally biased region" description="Gly residues" evidence="1">
    <location>
        <begin position="375"/>
        <end position="387"/>
    </location>
</feature>
<dbReference type="InterPro" id="IPR035892">
    <property type="entry name" value="C2_domain_sf"/>
</dbReference>
<evidence type="ECO:0000313" key="4">
    <source>
        <dbReference type="Proteomes" id="UP000075714"/>
    </source>
</evidence>
<dbReference type="EMBL" id="LSYV01000082">
    <property type="protein sequence ID" value="KXZ43774.1"/>
    <property type="molecule type" value="Genomic_DNA"/>
</dbReference>
<feature type="domain" description="C2" evidence="2">
    <location>
        <begin position="160"/>
        <end position="288"/>
    </location>
</feature>